<dbReference type="InterPro" id="IPR016035">
    <property type="entry name" value="Acyl_Trfase/lysoPLipase"/>
</dbReference>
<dbReference type="InterPro" id="IPR036366">
    <property type="entry name" value="PGBDSf"/>
</dbReference>
<dbReference type="KEGG" id="npv:OHM77_08605"/>
<dbReference type="GO" id="GO:0046475">
    <property type="term" value="P:glycerophospholipid catabolic process"/>
    <property type="evidence" value="ECO:0007669"/>
    <property type="project" value="TreeGrafter"/>
</dbReference>
<dbReference type="GO" id="GO:0004623">
    <property type="term" value="F:phospholipase A2 activity"/>
    <property type="evidence" value="ECO:0007669"/>
    <property type="project" value="TreeGrafter"/>
</dbReference>
<protein>
    <submittedName>
        <fullName evidence="5">Peptidoglycan-binding protein</fullName>
    </submittedName>
</protein>
<evidence type="ECO:0000256" key="2">
    <source>
        <dbReference type="SAM" id="Phobius"/>
    </source>
</evidence>
<evidence type="ECO:0000256" key="1">
    <source>
        <dbReference type="ARBA" id="ARBA00023098"/>
    </source>
</evidence>
<accession>A0AA49FJG1</accession>
<feature type="transmembrane region" description="Helical" evidence="2">
    <location>
        <begin position="291"/>
        <end position="310"/>
    </location>
</feature>
<dbReference type="InterPro" id="IPR002477">
    <property type="entry name" value="Peptidoglycan-bd-like"/>
</dbReference>
<dbReference type="InterPro" id="IPR002641">
    <property type="entry name" value="PNPLA_dom"/>
</dbReference>
<keyword evidence="2" id="KW-0472">Membrane</keyword>
<dbReference type="PANTHER" id="PTHR10728:SF40">
    <property type="entry name" value="PATATIN FAMILY PROTEIN"/>
    <property type="match status" value="1"/>
</dbReference>
<reference evidence="5" key="1">
    <citation type="journal article" date="2023" name="Nat. Microbiol.">
        <title>Enrichment and characterization of a nitric oxide-reducing microbial community in a continuous bioreactor.</title>
        <authorList>
            <person name="Garrido-Amador P."/>
            <person name="Stortenbeker N."/>
            <person name="Wessels H.J.C.T."/>
            <person name="Speth D.R."/>
            <person name="Garcia-Heredia I."/>
            <person name="Kartal B."/>
        </authorList>
    </citation>
    <scope>NUCLEOTIDE SEQUENCE</scope>
    <source>
        <strain evidence="5">MAG1</strain>
    </source>
</reference>
<evidence type="ECO:0000259" key="3">
    <source>
        <dbReference type="Pfam" id="PF01471"/>
    </source>
</evidence>
<dbReference type="PANTHER" id="PTHR10728">
    <property type="entry name" value="CYTOSOLIC PHOSPHOLIPASE A2"/>
    <property type="match status" value="1"/>
</dbReference>
<feature type="transmembrane region" description="Helical" evidence="2">
    <location>
        <begin position="431"/>
        <end position="455"/>
    </location>
</feature>
<feature type="domain" description="Peptidoglycan binding-like" evidence="3">
    <location>
        <begin position="71"/>
        <end position="128"/>
    </location>
</feature>
<feature type="transmembrane region" description="Helical" evidence="2">
    <location>
        <begin position="505"/>
        <end position="526"/>
    </location>
</feature>
<keyword evidence="2" id="KW-1133">Transmembrane helix</keyword>
<dbReference type="Pfam" id="PF01734">
    <property type="entry name" value="Patatin"/>
    <property type="match status" value="1"/>
</dbReference>
<dbReference type="SUPFAM" id="SSF52151">
    <property type="entry name" value="FabD/lysophospholipase-like"/>
    <property type="match status" value="1"/>
</dbReference>
<feature type="transmembrane region" description="Helical" evidence="2">
    <location>
        <begin position="399"/>
        <end position="419"/>
    </location>
</feature>
<dbReference type="InterPro" id="IPR036365">
    <property type="entry name" value="PGBD-like_sf"/>
</dbReference>
<sequence>MQKEQAKLDPDDLQALGGLGFLVEGATPTLSAKARSPSSEPVTEAVNSLRASFGWDPHGRATRNTVRALRAQVAALQRKLAALDLYRGEAHGRFDDGTRKALEQFQATRAPEPLAVTGVLDAATRKAMDGLPPYTFDEVLCAELDAVNHGREEVGLKPEREAARSGNAIVRAHQSRLLGAAFSGGGIRSATFNLGVLQALARLGLLRRVDYLSTVSGGGYVGGWLHAWVNREKDGISAVERNLAAPAHEPRQVSWLRRYSNYLTPRIGLLSPDTMAGVATWLRNVLLNQTILAALGLLVLCLPWLLFMLSGRMNAAFAPAMVAGAALLLIAVVLTMGIWETLDIERHAALAEQPSDRRADAFARLKANVVIVCAALAALLLSLALPGPTTPLERMLQVVLGPPAALLALLLIVTVVIGLAGRRLREATREWWSRAGGILISILLGWLALAGVALLGSYGVFYAGAWITALGGIVWLATTVAGVILGRSPSTGNGKGGWKNLLAGLAPWVFVAGLLLALSLTLYAAITRVGDPDRPAICQPVPDGGLRSAYRIKLELAPDNHAASGEVLRVKPDPGCSPARYAEQADRALANSSGRFGALLAVLAVLSWLLGRRVDINVFAFHMFYRNRLERCYLGASNPVRRANPFTDLDPHDAPMLSALKRGGRTQRPYPLINTALNIARSSNLAWQERKAASFLFTPEFCGYQLPGNDDAGVSAYQKTDQFLAPPGQAGRKGWLGLGTPITISGAAASPNAGYHTNPATAFLMTVFNVRLGWWMQNTRKFEHWTRPGPGQSIPYLLKELLAATTDTDEFVYMSDGGHFENLGIYELVRRRCRYIIACDAGCDPDYTFEDLGNAIRKCRIDLGIEIEINPGAIMPDPDTGHGLFHCAVGRIHYERTDPVATAGYLLYIKTSLTGDEPADINQYKAEHADFPHESTGDQWYSESQFESYRGLGRHVATKVLSQAHDAAGQTSGDRPCRDLERFFHALSEQWYPPSRAGQAAFSKHGAELEDIYDRMREDPSLRFLDAQIYPEWAKLGQRVRPEPSREQCTMLPLTEEELRAGFYLCNTLIQLMENVYADLRLEDEYAHPDNRGWMNLFRHWSWSGMFRVTWAICVATYGARFQEFCRRHMGLECGELALADAVVVGDDGWRDRINVLELEHVHRIIVGHYAEEGADGGAEVLAGLDQKALAARAEQWVAEAGRELVIQPLEIRVSDPSGKQEKFVFPVGFALLAPRSRLRGGLSPQGKPAFDLVYYRIRDHLRRVGLGREGLRKLRAGYGEVYVDMPPTLGKLIREADPDLLQHLWHLDLWADSGQLHRPS</sequence>
<feature type="domain" description="PNPLA" evidence="4">
    <location>
        <begin position="181"/>
        <end position="295"/>
    </location>
</feature>
<feature type="transmembrane region" description="Helical" evidence="2">
    <location>
        <begin position="461"/>
        <end position="485"/>
    </location>
</feature>
<name>A0AA49FJG1_9PROT</name>
<dbReference type="SUPFAM" id="SSF47090">
    <property type="entry name" value="PGBD-like"/>
    <property type="match status" value="1"/>
</dbReference>
<dbReference type="Gene3D" id="1.10.101.10">
    <property type="entry name" value="PGBD-like superfamily/PGBD"/>
    <property type="match status" value="1"/>
</dbReference>
<dbReference type="GO" id="GO:0005829">
    <property type="term" value="C:cytosol"/>
    <property type="evidence" value="ECO:0007669"/>
    <property type="project" value="TreeGrafter"/>
</dbReference>
<evidence type="ECO:0000313" key="5">
    <source>
        <dbReference type="EMBL" id="WIM04759.1"/>
    </source>
</evidence>
<dbReference type="EMBL" id="CP107246">
    <property type="protein sequence ID" value="WIM04759.1"/>
    <property type="molecule type" value="Genomic_DNA"/>
</dbReference>
<keyword evidence="1" id="KW-0443">Lipid metabolism</keyword>
<proteinExistence type="predicted"/>
<dbReference type="Pfam" id="PF01471">
    <property type="entry name" value="PG_binding_1"/>
    <property type="match status" value="1"/>
</dbReference>
<evidence type="ECO:0000259" key="4">
    <source>
        <dbReference type="Pfam" id="PF01734"/>
    </source>
</evidence>
<feature type="transmembrane region" description="Helical" evidence="2">
    <location>
        <begin position="367"/>
        <end position="387"/>
    </location>
</feature>
<dbReference type="Gene3D" id="3.40.1090.10">
    <property type="entry name" value="Cytosolic phospholipase A2 catalytic domain"/>
    <property type="match status" value="2"/>
</dbReference>
<keyword evidence="2" id="KW-0812">Transmembrane</keyword>
<gene>
    <name evidence="5" type="ORF">OHM77_08605</name>
</gene>
<feature type="transmembrane region" description="Helical" evidence="2">
    <location>
        <begin position="316"/>
        <end position="339"/>
    </location>
</feature>
<organism evidence="5">
    <name type="scientific">Candidatus Nitricoxidivorans perseverans</name>
    <dbReference type="NCBI Taxonomy" id="2975601"/>
    <lineage>
        <taxon>Bacteria</taxon>
        <taxon>Pseudomonadati</taxon>
        <taxon>Pseudomonadota</taxon>
        <taxon>Betaproteobacteria</taxon>
        <taxon>Nitrosomonadales</taxon>
        <taxon>Sterolibacteriaceae</taxon>
        <taxon>Candidatus Nitricoxidivorans</taxon>
    </lineage>
</organism>
<dbReference type="Proteomes" id="UP001234916">
    <property type="component" value="Chromosome"/>
</dbReference>